<protein>
    <submittedName>
        <fullName evidence="11">Transposase in snaA-snaB intergenic region</fullName>
    </submittedName>
</protein>
<keyword evidence="2" id="KW-1277">Toxin-antitoxin system</keyword>
<dbReference type="InterPro" id="IPR010095">
    <property type="entry name" value="Cas12f1-like_TNB"/>
</dbReference>
<evidence type="ECO:0000256" key="1">
    <source>
        <dbReference type="ARBA" id="ARBA00001946"/>
    </source>
</evidence>
<keyword evidence="4" id="KW-0479">Metal-binding</keyword>
<evidence type="ECO:0000256" key="5">
    <source>
        <dbReference type="ARBA" id="ARBA00022801"/>
    </source>
</evidence>
<evidence type="ECO:0000259" key="10">
    <source>
        <dbReference type="Pfam" id="PF07282"/>
    </source>
</evidence>
<feature type="domain" description="PIN" evidence="9">
    <location>
        <begin position="3"/>
        <end position="124"/>
    </location>
</feature>
<dbReference type="Proteomes" id="UP001174909">
    <property type="component" value="Unassembled WGS sequence"/>
</dbReference>
<evidence type="ECO:0000256" key="3">
    <source>
        <dbReference type="ARBA" id="ARBA00022722"/>
    </source>
</evidence>
<evidence type="ECO:0000313" key="11">
    <source>
        <dbReference type="EMBL" id="CAI8005483.1"/>
    </source>
</evidence>
<dbReference type="Gene3D" id="3.40.50.1010">
    <property type="entry name" value="5'-nuclease"/>
    <property type="match status" value="1"/>
</dbReference>
<dbReference type="SUPFAM" id="SSF88723">
    <property type="entry name" value="PIN domain-like"/>
    <property type="match status" value="1"/>
</dbReference>
<gene>
    <name evidence="11" type="ORF">GBAR_LOCUS4271</name>
</gene>
<dbReference type="Pfam" id="PF01850">
    <property type="entry name" value="PIN"/>
    <property type="match status" value="1"/>
</dbReference>
<dbReference type="CDD" id="cd18746">
    <property type="entry name" value="PIN_VapC4-5_FitB-like"/>
    <property type="match status" value="1"/>
</dbReference>
<keyword evidence="12" id="KW-1185">Reference proteome</keyword>
<evidence type="ECO:0000256" key="8">
    <source>
        <dbReference type="ARBA" id="ARBA00038093"/>
    </source>
</evidence>
<evidence type="ECO:0000259" key="9">
    <source>
        <dbReference type="Pfam" id="PF01850"/>
    </source>
</evidence>
<dbReference type="GO" id="GO:0046872">
    <property type="term" value="F:metal ion binding"/>
    <property type="evidence" value="ECO:0007669"/>
    <property type="project" value="UniProtKB-KW"/>
</dbReference>
<evidence type="ECO:0000256" key="4">
    <source>
        <dbReference type="ARBA" id="ARBA00022723"/>
    </source>
</evidence>
<keyword evidence="3" id="KW-0540">Nuclease</keyword>
<evidence type="ECO:0000256" key="7">
    <source>
        <dbReference type="ARBA" id="ARBA00023125"/>
    </source>
</evidence>
<feature type="domain" description="Cas12f1-like TNB" evidence="10">
    <location>
        <begin position="159"/>
        <end position="223"/>
    </location>
</feature>
<keyword evidence="5" id="KW-0378">Hydrolase</keyword>
<dbReference type="EMBL" id="CASHTH010000612">
    <property type="protein sequence ID" value="CAI8005483.1"/>
    <property type="molecule type" value="Genomic_DNA"/>
</dbReference>
<name>A0AA35W2B7_GEOBA</name>
<dbReference type="PANTHER" id="PTHR33653">
    <property type="entry name" value="RIBONUCLEASE VAPC2"/>
    <property type="match status" value="1"/>
</dbReference>
<dbReference type="InterPro" id="IPR029060">
    <property type="entry name" value="PIN-like_dom_sf"/>
</dbReference>
<keyword evidence="7" id="KW-0238">DNA-binding</keyword>
<dbReference type="GO" id="GO:0003677">
    <property type="term" value="F:DNA binding"/>
    <property type="evidence" value="ECO:0007669"/>
    <property type="project" value="UniProtKB-KW"/>
</dbReference>
<evidence type="ECO:0000256" key="6">
    <source>
        <dbReference type="ARBA" id="ARBA00022842"/>
    </source>
</evidence>
<dbReference type="GO" id="GO:0016787">
    <property type="term" value="F:hydrolase activity"/>
    <property type="evidence" value="ECO:0007669"/>
    <property type="project" value="UniProtKB-KW"/>
</dbReference>
<dbReference type="InterPro" id="IPR022907">
    <property type="entry name" value="VapC_family"/>
</dbReference>
<organism evidence="11 12">
    <name type="scientific">Geodia barretti</name>
    <name type="common">Barrett's horny sponge</name>
    <dbReference type="NCBI Taxonomy" id="519541"/>
    <lineage>
        <taxon>Eukaryota</taxon>
        <taxon>Metazoa</taxon>
        <taxon>Porifera</taxon>
        <taxon>Demospongiae</taxon>
        <taxon>Heteroscleromorpha</taxon>
        <taxon>Tetractinellida</taxon>
        <taxon>Astrophorina</taxon>
        <taxon>Geodiidae</taxon>
        <taxon>Geodia</taxon>
    </lineage>
</organism>
<keyword evidence="6" id="KW-0460">Magnesium</keyword>
<comment type="cofactor">
    <cofactor evidence="1">
        <name>Mg(2+)</name>
        <dbReference type="ChEBI" id="CHEBI:18420"/>
    </cofactor>
</comment>
<accession>A0AA35W2B7</accession>
<evidence type="ECO:0000256" key="2">
    <source>
        <dbReference type="ARBA" id="ARBA00022649"/>
    </source>
</evidence>
<dbReference type="HAMAP" id="MF_00265">
    <property type="entry name" value="VapC_Nob1"/>
    <property type="match status" value="1"/>
</dbReference>
<dbReference type="InterPro" id="IPR002716">
    <property type="entry name" value="PIN_dom"/>
</dbReference>
<reference evidence="11" key="1">
    <citation type="submission" date="2023-03" db="EMBL/GenBank/DDBJ databases">
        <authorList>
            <person name="Steffen K."/>
            <person name="Cardenas P."/>
        </authorList>
    </citation>
    <scope>NUCLEOTIDE SEQUENCE</scope>
</reference>
<dbReference type="GO" id="GO:0004540">
    <property type="term" value="F:RNA nuclease activity"/>
    <property type="evidence" value="ECO:0007669"/>
    <property type="project" value="InterPro"/>
</dbReference>
<sequence length="250" mass="27443">MFLLDTNVVSELRRPRPHGAVLDWIADVPGEQLFVSAVTVGEIQAGIEITREQDVAKAEELEAWLDRVMASYSVLPMDAPTFRQWARLMHRRSNTITEDAMIAATAIVHRLTVVTRNVRDFAQLGGAPFALGIETLNVAGMIRAGLQSRALADASLAGFIAKLEYRCGWLGLAFEKVDRWFPSTRTCSKCGAVRPNMDLSERTFVCHSCGVMIDRDLNAALNLGNAESYPASGRGAGDKSWHLWMPGGPL</sequence>
<dbReference type="InterPro" id="IPR050556">
    <property type="entry name" value="Type_II_TA_system_RNase"/>
</dbReference>
<dbReference type="PANTHER" id="PTHR33653:SF1">
    <property type="entry name" value="RIBONUCLEASE VAPC2"/>
    <property type="match status" value="1"/>
</dbReference>
<dbReference type="AlphaFoldDB" id="A0AA35W2B7"/>
<evidence type="ECO:0000313" key="12">
    <source>
        <dbReference type="Proteomes" id="UP001174909"/>
    </source>
</evidence>
<comment type="caution">
    <text evidence="11">The sequence shown here is derived from an EMBL/GenBank/DDBJ whole genome shotgun (WGS) entry which is preliminary data.</text>
</comment>
<dbReference type="Pfam" id="PF07282">
    <property type="entry name" value="Cas12f1-like_TNB"/>
    <property type="match status" value="1"/>
</dbReference>
<comment type="similarity">
    <text evidence="8">Belongs to the PINc/VapC protein family.</text>
</comment>
<proteinExistence type="inferred from homology"/>